<proteinExistence type="predicted"/>
<reference evidence="3 4" key="1">
    <citation type="journal article" date="2014" name="BMC Genomics">
        <title>Genome sequencing of four Aureobasidium pullulans varieties: biotechnological potential, stress tolerance, and description of new species.</title>
        <authorList>
            <person name="Gostin Ar C."/>
            <person name="Ohm R.A."/>
            <person name="Kogej T."/>
            <person name="Sonjak S."/>
            <person name="Turk M."/>
            <person name="Zajc J."/>
            <person name="Zalar P."/>
            <person name="Grube M."/>
            <person name="Sun H."/>
            <person name="Han J."/>
            <person name="Sharma A."/>
            <person name="Chiniquy J."/>
            <person name="Ngan C.Y."/>
            <person name="Lipzen A."/>
            <person name="Barry K."/>
            <person name="Grigoriev I.V."/>
            <person name="Gunde-Cimerman N."/>
        </authorList>
    </citation>
    <scope>NUCLEOTIDE SEQUENCE [LARGE SCALE GENOMIC DNA]</scope>
    <source>
        <strain evidence="3 4">EXF-2481</strain>
    </source>
</reference>
<dbReference type="Proteomes" id="UP000030641">
    <property type="component" value="Unassembled WGS sequence"/>
</dbReference>
<dbReference type="STRING" id="1043005.A0A074Z120"/>
<name>A0A074Z120_AURSE</name>
<evidence type="ECO:0000256" key="2">
    <source>
        <dbReference type="SAM" id="SignalP"/>
    </source>
</evidence>
<dbReference type="HOGENOM" id="CLU_102609_0_0_1"/>
<accession>A0A074Z120</accession>
<feature type="signal peptide" evidence="2">
    <location>
        <begin position="1"/>
        <end position="19"/>
    </location>
</feature>
<dbReference type="InParanoid" id="A0A074Z120"/>
<evidence type="ECO:0008006" key="5">
    <source>
        <dbReference type="Google" id="ProtNLM"/>
    </source>
</evidence>
<gene>
    <name evidence="3" type="ORF">AUEXF2481DRAFT_34248</name>
</gene>
<dbReference type="OMA" id="ECKTAYW"/>
<evidence type="ECO:0000313" key="3">
    <source>
        <dbReference type="EMBL" id="KER00063.1"/>
    </source>
</evidence>
<keyword evidence="4" id="KW-1185">Reference proteome</keyword>
<dbReference type="GeneID" id="25365026"/>
<keyword evidence="2" id="KW-0732">Signal</keyword>
<feature type="region of interest" description="Disordered" evidence="1">
    <location>
        <begin position="164"/>
        <end position="188"/>
    </location>
</feature>
<protein>
    <recommendedName>
        <fullName evidence="5">Apple domain-containing protein</fullName>
    </recommendedName>
</protein>
<dbReference type="OrthoDB" id="3938895at2759"/>
<evidence type="ECO:0000256" key="1">
    <source>
        <dbReference type="SAM" id="MobiDB-lite"/>
    </source>
</evidence>
<dbReference type="AlphaFoldDB" id="A0A074Z120"/>
<evidence type="ECO:0000313" key="4">
    <source>
        <dbReference type="Proteomes" id="UP000030641"/>
    </source>
</evidence>
<organism evidence="3 4">
    <name type="scientific">Aureobasidium subglaciale (strain EXF-2481)</name>
    <name type="common">Aureobasidium pullulans var. subglaciale</name>
    <dbReference type="NCBI Taxonomy" id="1043005"/>
    <lineage>
        <taxon>Eukaryota</taxon>
        <taxon>Fungi</taxon>
        <taxon>Dikarya</taxon>
        <taxon>Ascomycota</taxon>
        <taxon>Pezizomycotina</taxon>
        <taxon>Dothideomycetes</taxon>
        <taxon>Dothideomycetidae</taxon>
        <taxon>Dothideales</taxon>
        <taxon>Saccotheciaceae</taxon>
        <taxon>Aureobasidium</taxon>
    </lineage>
</organism>
<sequence>MLFSPIIIAAVALPLLAAASPIELERRAGGPAIVPLAANCTLMNPLPHASQHPGNASISGYKPSSSFSSSKIFSWYIPQPDFISQEARWSNCIQQCNGLSGCVSAYMAYNAPLPKGWLGLPGGELEVGCFMFNRTLTPLDFEVAQSGQYVNATAGNIYCPKPATATANSGAKSTATKKTSKTPVKVVA</sequence>
<feature type="chain" id="PRO_5001703720" description="Apple domain-containing protein" evidence="2">
    <location>
        <begin position="20"/>
        <end position="188"/>
    </location>
</feature>
<dbReference type="RefSeq" id="XP_013348556.1">
    <property type="nucleotide sequence ID" value="XM_013493102.1"/>
</dbReference>
<dbReference type="EMBL" id="KL584749">
    <property type="protein sequence ID" value="KER00063.1"/>
    <property type="molecule type" value="Genomic_DNA"/>
</dbReference>